<proteinExistence type="predicted"/>
<name>A0A810NBA6_9ACTN</name>
<feature type="region of interest" description="Disordered" evidence="1">
    <location>
        <begin position="53"/>
        <end position="74"/>
    </location>
</feature>
<sequence>MESWLERDEAMALDSDATVTSFAPQPFWPFWPAGTGRVRSHTPEKRPARFRSYQARRSESRMEDPIHLVTPVRPRFAGGPDTKYGCCATNTELRCSDAGI</sequence>
<dbReference type="KEGG" id="pry:Prubr_61390"/>
<evidence type="ECO:0000256" key="1">
    <source>
        <dbReference type="SAM" id="MobiDB-lite"/>
    </source>
</evidence>
<evidence type="ECO:0000313" key="3">
    <source>
        <dbReference type="Proteomes" id="UP000680866"/>
    </source>
</evidence>
<organism evidence="2 3">
    <name type="scientific">Polymorphospora rubra</name>
    <dbReference type="NCBI Taxonomy" id="338584"/>
    <lineage>
        <taxon>Bacteria</taxon>
        <taxon>Bacillati</taxon>
        <taxon>Actinomycetota</taxon>
        <taxon>Actinomycetes</taxon>
        <taxon>Micromonosporales</taxon>
        <taxon>Micromonosporaceae</taxon>
        <taxon>Polymorphospora</taxon>
    </lineage>
</organism>
<reference evidence="2" key="1">
    <citation type="submission" date="2020-08" db="EMBL/GenBank/DDBJ databases">
        <title>Whole genome shotgun sequence of Polymorphospora rubra NBRC 101157.</title>
        <authorList>
            <person name="Komaki H."/>
            <person name="Tamura T."/>
        </authorList>
    </citation>
    <scope>NUCLEOTIDE SEQUENCE</scope>
    <source>
        <strain evidence="2">NBRC 101157</strain>
    </source>
</reference>
<feature type="compositionally biased region" description="Basic and acidic residues" evidence="1">
    <location>
        <begin position="56"/>
        <end position="66"/>
    </location>
</feature>
<dbReference type="Proteomes" id="UP000680866">
    <property type="component" value="Chromosome"/>
</dbReference>
<gene>
    <name evidence="2" type="ORF">Prubr_61390</name>
</gene>
<keyword evidence="3" id="KW-1185">Reference proteome</keyword>
<dbReference type="EMBL" id="AP023359">
    <property type="protein sequence ID" value="BCJ69118.1"/>
    <property type="molecule type" value="Genomic_DNA"/>
</dbReference>
<accession>A0A810NBA6</accession>
<evidence type="ECO:0000313" key="2">
    <source>
        <dbReference type="EMBL" id="BCJ69118.1"/>
    </source>
</evidence>
<protein>
    <submittedName>
        <fullName evidence="2">Uncharacterized protein</fullName>
    </submittedName>
</protein>
<dbReference type="AlphaFoldDB" id="A0A810NBA6"/>